<dbReference type="PANTHER" id="PTHR37412:SF2">
    <property type="entry name" value="C2 DOMAIN-CONTAINING PROTEIN 5"/>
    <property type="match status" value="1"/>
</dbReference>
<feature type="compositionally biased region" description="Low complexity" evidence="1">
    <location>
        <begin position="940"/>
        <end position="951"/>
    </location>
</feature>
<reference evidence="4" key="1">
    <citation type="submission" date="2025-08" db="UniProtKB">
        <authorList>
            <consortium name="RefSeq"/>
        </authorList>
    </citation>
    <scope>IDENTIFICATION</scope>
    <source>
        <tissue evidence="4">Whole larval tissue</tissue>
    </source>
</reference>
<dbReference type="InterPro" id="IPR035439">
    <property type="entry name" value="UPF0145_dom_sf"/>
</dbReference>
<dbReference type="Gene3D" id="2.60.40.150">
    <property type="entry name" value="C2 domain"/>
    <property type="match status" value="1"/>
</dbReference>
<feature type="region of interest" description="Disordered" evidence="1">
    <location>
        <begin position="1049"/>
        <end position="1073"/>
    </location>
</feature>
<dbReference type="InterPro" id="IPR000008">
    <property type="entry name" value="C2_dom"/>
</dbReference>
<dbReference type="Pfam" id="PF23025">
    <property type="entry name" value="YbjQ_2"/>
    <property type="match status" value="3"/>
</dbReference>
<dbReference type="GO" id="GO:0065002">
    <property type="term" value="P:intracellular protein transmembrane transport"/>
    <property type="evidence" value="ECO:0007669"/>
    <property type="project" value="TreeGrafter"/>
</dbReference>
<feature type="compositionally biased region" description="Polar residues" evidence="1">
    <location>
        <begin position="952"/>
        <end position="965"/>
    </location>
</feature>
<feature type="region of interest" description="Disordered" evidence="1">
    <location>
        <begin position="486"/>
        <end position="620"/>
    </location>
</feature>
<feature type="compositionally biased region" description="Low complexity" evidence="1">
    <location>
        <begin position="2080"/>
        <end position="2091"/>
    </location>
</feature>
<dbReference type="Pfam" id="PF23028">
    <property type="entry name" value="YbjQ_3"/>
    <property type="match status" value="1"/>
</dbReference>
<dbReference type="GO" id="GO:0031340">
    <property type="term" value="P:positive regulation of vesicle fusion"/>
    <property type="evidence" value="ECO:0007669"/>
    <property type="project" value="TreeGrafter"/>
</dbReference>
<feature type="compositionally biased region" description="Basic and acidic residues" evidence="1">
    <location>
        <begin position="1546"/>
        <end position="1574"/>
    </location>
</feature>
<feature type="region of interest" description="Disordered" evidence="1">
    <location>
        <begin position="1546"/>
        <end position="1625"/>
    </location>
</feature>
<feature type="compositionally biased region" description="Basic and acidic residues" evidence="1">
    <location>
        <begin position="512"/>
        <end position="533"/>
    </location>
</feature>
<feature type="compositionally biased region" description="Polar residues" evidence="1">
    <location>
        <begin position="1582"/>
        <end position="1595"/>
    </location>
</feature>
<feature type="compositionally biased region" description="Basic and acidic residues" evidence="1">
    <location>
        <begin position="1024"/>
        <end position="1035"/>
    </location>
</feature>
<feature type="compositionally biased region" description="Basic residues" evidence="1">
    <location>
        <begin position="726"/>
        <end position="742"/>
    </location>
</feature>
<evidence type="ECO:0000259" key="2">
    <source>
        <dbReference type="PROSITE" id="PS50004"/>
    </source>
</evidence>
<dbReference type="GO" id="GO:0005509">
    <property type="term" value="F:calcium ion binding"/>
    <property type="evidence" value="ECO:0007669"/>
    <property type="project" value="TreeGrafter"/>
</dbReference>
<dbReference type="PROSITE" id="PS50004">
    <property type="entry name" value="C2"/>
    <property type="match status" value="1"/>
</dbReference>
<feature type="compositionally biased region" description="Polar residues" evidence="1">
    <location>
        <begin position="2069"/>
        <end position="2079"/>
    </location>
</feature>
<feature type="compositionally biased region" description="Polar residues" evidence="1">
    <location>
        <begin position="490"/>
        <end position="499"/>
    </location>
</feature>
<feature type="compositionally biased region" description="Basic and acidic residues" evidence="1">
    <location>
        <begin position="608"/>
        <end position="618"/>
    </location>
</feature>
<feature type="compositionally biased region" description="Polar residues" evidence="1">
    <location>
        <begin position="1452"/>
        <end position="1462"/>
    </location>
</feature>
<feature type="compositionally biased region" description="Basic and acidic residues" evidence="1">
    <location>
        <begin position="1421"/>
        <end position="1445"/>
    </location>
</feature>
<evidence type="ECO:0000256" key="1">
    <source>
        <dbReference type="SAM" id="MobiDB-lite"/>
    </source>
</evidence>
<dbReference type="InterPro" id="IPR035892">
    <property type="entry name" value="C2_domain_sf"/>
</dbReference>
<dbReference type="GeneID" id="118277793"/>
<dbReference type="SUPFAM" id="SSF49562">
    <property type="entry name" value="C2 domain (Calcium/lipid-binding domain, CaLB)"/>
    <property type="match status" value="1"/>
</dbReference>
<dbReference type="SUPFAM" id="SSF117782">
    <property type="entry name" value="YbjQ-like"/>
    <property type="match status" value="1"/>
</dbReference>
<dbReference type="GO" id="GO:0090314">
    <property type="term" value="P:positive regulation of protein targeting to membrane"/>
    <property type="evidence" value="ECO:0007669"/>
    <property type="project" value="TreeGrafter"/>
</dbReference>
<feature type="region of interest" description="Disordered" evidence="1">
    <location>
        <begin position="1010"/>
        <end position="1036"/>
    </location>
</feature>
<feature type="region of interest" description="Disordered" evidence="1">
    <location>
        <begin position="402"/>
        <end position="428"/>
    </location>
</feature>
<evidence type="ECO:0000313" key="3">
    <source>
        <dbReference type="Proteomes" id="UP000829999"/>
    </source>
</evidence>
<dbReference type="GO" id="GO:0072659">
    <property type="term" value="P:protein localization to plasma membrane"/>
    <property type="evidence" value="ECO:0007669"/>
    <property type="project" value="TreeGrafter"/>
</dbReference>
<dbReference type="GO" id="GO:0010828">
    <property type="term" value="P:positive regulation of D-glucose transmembrane transport"/>
    <property type="evidence" value="ECO:0007669"/>
    <property type="project" value="TreeGrafter"/>
</dbReference>
<dbReference type="CDD" id="cd08688">
    <property type="entry name" value="C2_KIAA0528-like"/>
    <property type="match status" value="1"/>
</dbReference>
<feature type="compositionally biased region" description="Basic and acidic residues" evidence="1">
    <location>
        <begin position="1053"/>
        <end position="1073"/>
    </location>
</feature>
<dbReference type="Pfam" id="PF23128">
    <property type="entry name" value="YbjQ_4"/>
    <property type="match status" value="1"/>
</dbReference>
<feature type="domain" description="C2" evidence="2">
    <location>
        <begin position="1"/>
        <end position="107"/>
    </location>
</feature>
<gene>
    <name evidence="4" type="primary">LOC118277793</name>
</gene>
<dbReference type="PANTHER" id="PTHR37412">
    <property type="entry name" value="C2 DOMAIN-CONTAINING PROTEIN 5"/>
    <property type="match status" value="1"/>
</dbReference>
<feature type="compositionally biased region" description="Basic and acidic residues" evidence="1">
    <location>
        <begin position="1393"/>
        <end position="1413"/>
    </location>
</feature>
<proteinExistence type="predicted"/>
<feature type="compositionally biased region" description="Polar residues" evidence="1">
    <location>
        <begin position="795"/>
        <end position="805"/>
    </location>
</feature>
<name>A0A9R0F1Y2_SPOFR</name>
<evidence type="ECO:0000313" key="4">
    <source>
        <dbReference type="RefSeq" id="XP_050556205.1"/>
    </source>
</evidence>
<dbReference type="InterPro" id="IPR038983">
    <property type="entry name" value="C2CD5"/>
</dbReference>
<dbReference type="GO" id="GO:0005886">
    <property type="term" value="C:plasma membrane"/>
    <property type="evidence" value="ECO:0007669"/>
    <property type="project" value="TreeGrafter"/>
</dbReference>
<organism evidence="3 4">
    <name type="scientific">Spodoptera frugiperda</name>
    <name type="common">Fall armyworm</name>
    <dbReference type="NCBI Taxonomy" id="7108"/>
    <lineage>
        <taxon>Eukaryota</taxon>
        <taxon>Metazoa</taxon>
        <taxon>Ecdysozoa</taxon>
        <taxon>Arthropoda</taxon>
        <taxon>Hexapoda</taxon>
        <taxon>Insecta</taxon>
        <taxon>Pterygota</taxon>
        <taxon>Neoptera</taxon>
        <taxon>Endopterygota</taxon>
        <taxon>Lepidoptera</taxon>
        <taxon>Glossata</taxon>
        <taxon>Ditrysia</taxon>
        <taxon>Noctuoidea</taxon>
        <taxon>Noctuidae</taxon>
        <taxon>Amphipyrinae</taxon>
        <taxon>Spodoptera</taxon>
    </lineage>
</organism>
<dbReference type="OrthoDB" id="419768at2759"/>
<feature type="region of interest" description="Disordered" evidence="1">
    <location>
        <begin position="705"/>
        <end position="763"/>
    </location>
</feature>
<dbReference type="RefSeq" id="XP_050556205.1">
    <property type="nucleotide sequence ID" value="XM_050700248.1"/>
</dbReference>
<feature type="region of interest" description="Disordered" evidence="1">
    <location>
        <begin position="2066"/>
        <end position="2104"/>
    </location>
</feature>
<dbReference type="InterPro" id="IPR037785">
    <property type="entry name" value="C2_C2CD5"/>
</dbReference>
<feature type="compositionally biased region" description="Acidic residues" evidence="1">
    <location>
        <begin position="593"/>
        <end position="607"/>
    </location>
</feature>
<sequence length="2234" mass="244763">MPGKIKVKVLAGRNLPVMDRASDTTDAFVEIKFGSITHKTDVCRKSLNPHWNSTEWYRFEVDESELQDEPLQLRLMDHDTYSANDAIGKVVISLAPLLAREANNAKSTATPHGGAVMSGWIPVFDTMHGIRGELNVIVKVELFSDFNKYKTSSCGVQFFHCPMIPPGYRATSIHGFVEELVVNDDPEYQWIDKIRTPRASNEARQVAFIKLSNQVQRLVGLKAAELGANAVVGYQQDFDLEGEAGVVARAIGTAVSITPLPMPSQTLNMPPCTQQQLKKYLDILATDNESITEMSAYYQTHQEELQKLLSILNPNASALLDETDAIEEDESMDVQRHPSINSYAGSVSIYRDEYPHRSSLRHLSEDQTDLNKLLNRESDDSDSSGPIEKLKKIKTNFFTKRFSRRSAGKQSSSSDKQEDTISLRSNASDSSRISLGDIKHELRKLSLKKPKFRKPFVNKEDEGEGMASILARSIIHVQTSLACIAETQDSEASPGSTLRRTSESEPALNISDDEKVKAKENDGPTEEQKKMPEIRFTSLSNINSDQVIPPRERKISESCPATPMPERNENLLTLPGEPGYYGSVSSALSAESSEIESSSDEEDDDESSDLKTDTERSIETTSSIVQSVLSHDINPKLIASMDKKLNILESSPDLTETKPVEIKKEIDKKTEVEQQVFDNQVLIDKCKSLESVPREVESKIVVEKPVRSNEASTSSVKDATCVTKPSSHHIKFHNPFSHKKPAKSISEPSSPVDKGSFVHRSSRRIRRQLSKLSKSPMIKSISHYSLHPKKKENKTPLSQPGSSSDVRSKAPSETVLGSPFLSYNDLMSLDKDSIDTNKFFHKSDEFDHVKVSMYIGSEPVSRSSLSGISSLYHKEEPHHHTEKKQSLKPTGLVHTAMETILLDKVQSLLLPTSPDSESVKNKQFFDDVNEKLGKVEEYRNNNNSSYGSSINMAPSSRPKSQSPPVNTRPVVVGGIKKVDKGHEHKNKPPSLVQTAMETMLMDRVQSVLIPSTPETPHPEIVFEGNDRTETGEGSKMKVKKPIAYIQSLLSPKSPDHTSPTEKFFDSKPKKKESMSTGLVHTAMETMLMEKVQSVLGPETPEPVSSVFDDYDRAQRPEDFKKREEKPHGLVQTAVETMLLERVQASALGGIVPDPVIPTDDKLHESDRNESSSGLTHTAVGTILMDKVQTLVGQPGVVFAVPLHTADTDSDKFKKSSKDDLRPTGLVHTAVETMLLDRMQASALGAPVPQPVVPAEEDQDRISVDTNKKEEVGGLTHTAMETILMDKVQSLVGQPGITFVEPKTFSDDELEEASHRNDDLKSPSLVKNVVKNILLDKVHTLAEEKEVAVEKMKEIFDKSHSRENLKPEGLIHTAFETVLLDKVQTLIPTEPDTSENKKEDEKINEDKSEIDAAIKPKVIQSEADKSTTQKETIKQIEKSKSVPEAKKNKKLTRQNSVESITETDTPKMSKPANISPSDVTKPVIVSHPQLGALETIPSLPETSVDEVEQVDQIYQVDGVDQIYQVDGVDETNNSVCDNSHAVCDINRSERDRDRREDKCDKDRGSPRHARHESYGGREPAQASHAQNSSLNATSTPLGIHRRSSDSDLSVTPKGGSLNTSAGNVGSGGGAILRPSMNSNNLDMLEYPFLTMTEYPPGFIVHIGGTVCARSVKLADGGEGAARAAWWAELRTELRAHARALRCNAVIAYTENTAICEDVCVLSASGTAVVINLDCDFNAEPEPTSAPAVPGARSAEESECEWCSVAHVPYSPGAGPYRAELAVCGGCRRARVPTVLLATCAKPSKLVSHAKAITLTAVAARVRRAPPTSEPGARDISDQLPFLEYELHKLLLAKLRMQGANAIFSLQTQIAIGERCVMALASGTACRLAALPPPTPPRIKASENDKDALEIQKALWDSFAANRLANGFDVGVPEQSSGGALPELEGEEAPALDLCADKDACVLELDEAEDVETARALAKRHVNMQVYTHGLKPVIGAPPQAFAQVWRGRLTLGGGGGSACVERHVRRALDGVAYKLRRLLPAALVAPRFQLELPEDEIQLIVSGAAIPLQDPNNPETNTVENGHPSSHSSHGSHGSHGNGNGDADDDIFELDEEQLVKSPPELPEEKSSINGQVPTTVSLTTLSHISGSRISRRLCALRLLFVRETTAVRELGGLSGFLHTFTCEVMAIVRAYTAALGGNALTSFYITQLMLQDNAHKNQGQCLLSVGGDIVHITY</sequence>
<feature type="region of interest" description="Disordered" evidence="1">
    <location>
        <begin position="939"/>
        <end position="969"/>
    </location>
</feature>
<dbReference type="InterPro" id="IPR057815">
    <property type="entry name" value="C2CD5_C"/>
</dbReference>
<dbReference type="InterPro" id="IPR056431">
    <property type="entry name" value="C2CD5_YbjQ-rel_dom"/>
</dbReference>
<dbReference type="Proteomes" id="UP000829999">
    <property type="component" value="Chromosome 18"/>
</dbReference>
<dbReference type="Pfam" id="PF00168">
    <property type="entry name" value="C2"/>
    <property type="match status" value="1"/>
</dbReference>
<dbReference type="GO" id="GO:0005544">
    <property type="term" value="F:calcium-dependent phospholipid binding"/>
    <property type="evidence" value="ECO:0007669"/>
    <property type="project" value="InterPro"/>
</dbReference>
<feature type="region of interest" description="Disordered" evidence="1">
    <location>
        <begin position="1386"/>
        <end position="1479"/>
    </location>
</feature>
<dbReference type="InterPro" id="IPR056430">
    <property type="entry name" value="C2CD5_YbjQ-like_dom"/>
</dbReference>
<protein>
    <submittedName>
        <fullName evidence="4">Uncharacterized protein LOC118277793</fullName>
    </submittedName>
</protein>
<feature type="region of interest" description="Disordered" evidence="1">
    <location>
        <begin position="780"/>
        <end position="812"/>
    </location>
</feature>
<dbReference type="SMART" id="SM00239">
    <property type="entry name" value="C2"/>
    <property type="match status" value="1"/>
</dbReference>
<keyword evidence="3" id="KW-1185">Reference proteome</keyword>
<feature type="compositionally biased region" description="Polar residues" evidence="1">
    <location>
        <begin position="537"/>
        <end position="546"/>
    </location>
</feature>
<accession>A0A9R0F1Y2</accession>